<dbReference type="Pfam" id="PF20408">
    <property type="entry name" value="Abhydrolase_11"/>
    <property type="match status" value="1"/>
</dbReference>
<keyword evidence="2" id="KW-0378">Hydrolase</keyword>
<dbReference type="InterPro" id="IPR026555">
    <property type="entry name" value="NSL3/Tex30"/>
</dbReference>
<dbReference type="PANTHER" id="PTHR13136">
    <property type="entry name" value="TESTIS DEVELOPMENT PROTEIN PRTD"/>
    <property type="match status" value="1"/>
</dbReference>
<sequence>MRVPSDTNARHSLSLIFAMAPPFPGGRARYRGRMRIDTAQGPAEVAVDDVDDPAFLLVLTHGSNGGVDAADLLAVREAALGFGGAVARVLQPFRAAGRRAPGSPVRQDAAWLEVIAALRDRFGDVPLVQGGRSNGARVACRTARAAGAVGVVALAFPLVPPGRPDRSRADELRSAGVEVLVVNGDRDPFGVPDRADATEVVVLPGERHDLDRNPAAVGAAVEPWLRRWTARAPAPGGGAR</sequence>
<dbReference type="SUPFAM" id="SSF53474">
    <property type="entry name" value="alpha/beta-Hydrolases"/>
    <property type="match status" value="1"/>
</dbReference>
<dbReference type="AlphaFoldDB" id="A0A9W6Q2B7"/>
<accession>A0A9W6Q2B7</accession>
<gene>
    <name evidence="2" type="ORF">Arub01_55570</name>
</gene>
<keyword evidence="3" id="KW-1185">Reference proteome</keyword>
<dbReference type="GO" id="GO:0016787">
    <property type="term" value="F:hydrolase activity"/>
    <property type="evidence" value="ECO:0007669"/>
    <property type="project" value="UniProtKB-KW"/>
</dbReference>
<evidence type="ECO:0000259" key="1">
    <source>
        <dbReference type="Pfam" id="PF20408"/>
    </source>
</evidence>
<comment type="caution">
    <text evidence="2">The sequence shown here is derived from an EMBL/GenBank/DDBJ whole genome shotgun (WGS) entry which is preliminary data.</text>
</comment>
<organism evidence="2 3">
    <name type="scientific">Actinomadura rubrobrunea</name>
    <dbReference type="NCBI Taxonomy" id="115335"/>
    <lineage>
        <taxon>Bacteria</taxon>
        <taxon>Bacillati</taxon>
        <taxon>Actinomycetota</taxon>
        <taxon>Actinomycetes</taxon>
        <taxon>Streptosporangiales</taxon>
        <taxon>Thermomonosporaceae</taxon>
        <taxon>Actinomadura</taxon>
    </lineage>
</organism>
<protein>
    <submittedName>
        <fullName evidence="2">Alpha/beta hydrolase</fullName>
    </submittedName>
</protein>
<dbReference type="EMBL" id="BSRZ01000022">
    <property type="protein sequence ID" value="GLW67314.1"/>
    <property type="molecule type" value="Genomic_DNA"/>
</dbReference>
<dbReference type="InterPro" id="IPR029058">
    <property type="entry name" value="AB_hydrolase_fold"/>
</dbReference>
<evidence type="ECO:0000313" key="3">
    <source>
        <dbReference type="Proteomes" id="UP001165124"/>
    </source>
</evidence>
<proteinExistence type="predicted"/>
<evidence type="ECO:0000313" key="2">
    <source>
        <dbReference type="EMBL" id="GLW67314.1"/>
    </source>
</evidence>
<dbReference type="PANTHER" id="PTHR13136:SF11">
    <property type="entry name" value="TESTIS-EXPRESSED PROTEIN 30"/>
    <property type="match status" value="1"/>
</dbReference>
<feature type="domain" description="KANL3/Tex30 alpha/beta hydrolase-like" evidence="1">
    <location>
        <begin position="56"/>
        <end position="198"/>
    </location>
</feature>
<name>A0A9W6Q2B7_9ACTN</name>
<reference evidence="2" key="1">
    <citation type="submission" date="2023-02" db="EMBL/GenBank/DDBJ databases">
        <title>Actinomadura rubrobrunea NBRC 14622.</title>
        <authorList>
            <person name="Ichikawa N."/>
            <person name="Sato H."/>
            <person name="Tonouchi N."/>
        </authorList>
    </citation>
    <scope>NUCLEOTIDE SEQUENCE</scope>
    <source>
        <strain evidence="2">NBRC 14622</strain>
    </source>
</reference>
<dbReference type="Proteomes" id="UP001165124">
    <property type="component" value="Unassembled WGS sequence"/>
</dbReference>
<dbReference type="Gene3D" id="3.40.50.1820">
    <property type="entry name" value="alpha/beta hydrolase"/>
    <property type="match status" value="1"/>
</dbReference>
<dbReference type="InterPro" id="IPR046879">
    <property type="entry name" value="KANL3/Tex30_Abhydrolase"/>
</dbReference>